<dbReference type="InterPro" id="IPR041212">
    <property type="entry name" value="Vta1_C"/>
</dbReference>
<evidence type="ECO:0000256" key="3">
    <source>
        <dbReference type="ARBA" id="ARBA00007895"/>
    </source>
</evidence>
<evidence type="ECO:0000256" key="7">
    <source>
        <dbReference type="ARBA" id="ARBA00022927"/>
    </source>
</evidence>
<comment type="caution">
    <text evidence="12">The sequence shown here is derived from an EMBL/GenBank/DDBJ whole genome shotgun (WGS) entry which is preliminary data.</text>
</comment>
<evidence type="ECO:0000256" key="2">
    <source>
        <dbReference type="ARBA" id="ARBA00004496"/>
    </source>
</evidence>
<dbReference type="GO" id="GO:0032511">
    <property type="term" value="P:late endosome to vacuole transport via multivesicular body sorting pathway"/>
    <property type="evidence" value="ECO:0007669"/>
    <property type="project" value="InterPro"/>
</dbReference>
<feature type="domain" description="Vta1/callose synthase N-terminal" evidence="10">
    <location>
        <begin position="15"/>
        <end position="158"/>
    </location>
</feature>
<dbReference type="GeneID" id="28853244"/>
<name>A0A179F014_METCM</name>
<protein>
    <submittedName>
        <fullName evidence="12">Short-chain dehydrogenase reductase sdr protein</fullName>
    </submittedName>
</protein>
<feature type="domain" description="Vta1 C-terminal" evidence="11">
    <location>
        <begin position="342"/>
        <end position="378"/>
    </location>
</feature>
<keyword evidence="8" id="KW-0472">Membrane</keyword>
<dbReference type="Gene3D" id="1.20.5.420">
    <property type="entry name" value="Immunoglobulin FC, subunit C"/>
    <property type="match status" value="1"/>
</dbReference>
<reference evidence="12 13" key="1">
    <citation type="journal article" date="2016" name="PLoS Pathog.">
        <title>Biosynthesis of antibiotic leucinostatins in bio-control fungus Purpureocillium lilacinum and their inhibition on phytophthora revealed by genome mining.</title>
        <authorList>
            <person name="Wang G."/>
            <person name="Liu Z."/>
            <person name="Lin R."/>
            <person name="Li E."/>
            <person name="Mao Z."/>
            <person name="Ling J."/>
            <person name="Yang Y."/>
            <person name="Yin W.B."/>
            <person name="Xie B."/>
        </authorList>
    </citation>
    <scope>NUCLEOTIDE SEQUENCE [LARGE SCALE GENOMIC DNA]</scope>
    <source>
        <strain evidence="12">170</strain>
    </source>
</reference>
<dbReference type="KEGG" id="pchm:VFPPC_10966"/>
<evidence type="ECO:0000256" key="8">
    <source>
        <dbReference type="ARBA" id="ARBA00023136"/>
    </source>
</evidence>
<dbReference type="Pfam" id="PF04652">
    <property type="entry name" value="Vta1"/>
    <property type="match status" value="1"/>
</dbReference>
<sequence>MTSEPLPAPLKIPEVSRFINRANQLRTIKPAIAYWCEYHAVNQIVTKSLHTTDDDCFAYTKSLIERLEATKIERAEDDAIVDNTAGQAYVEQFAQETFSRAERTMRANKVTRQTADTFDAAATFFDLTHEWGTPEPDILKKIKFAKWNAARILKAIREGKDPNETNPQIQEEEELELLSPPAAPQQIKSPPAASIEDVPDAGEPAEPAQEGYFPPTSANPEPFVPSPLSQSPGPSASEMHPPAQVSPVPSPEPHIPPQQVPPQPSPQIPTKLPSQFAPPPPEPSAPSPQPLWDNTPSVPPSISPPAPTQHYAPPPVASAPIPVRQTPSQPPSVPSGYTLNHKSIEQAQKHAKWAISALNFEDVPTAVQELRNALAMLGAQ</sequence>
<keyword evidence="4" id="KW-0813">Transport</keyword>
<evidence type="ECO:0000256" key="9">
    <source>
        <dbReference type="SAM" id="MobiDB-lite"/>
    </source>
</evidence>
<evidence type="ECO:0000259" key="10">
    <source>
        <dbReference type="Pfam" id="PF04652"/>
    </source>
</evidence>
<dbReference type="RefSeq" id="XP_018136861.1">
    <property type="nucleotide sequence ID" value="XM_018289250.1"/>
</dbReference>
<dbReference type="GO" id="GO:0015031">
    <property type="term" value="P:protein transport"/>
    <property type="evidence" value="ECO:0007669"/>
    <property type="project" value="UniProtKB-KW"/>
</dbReference>
<gene>
    <name evidence="12" type="ORF">VFPPC_10966</name>
</gene>
<dbReference type="OrthoDB" id="391137at2759"/>
<feature type="region of interest" description="Disordered" evidence="9">
    <location>
        <begin position="158"/>
        <end position="338"/>
    </location>
</feature>
<dbReference type="Pfam" id="PF18097">
    <property type="entry name" value="Vta1_C"/>
    <property type="match status" value="1"/>
</dbReference>
<dbReference type="InterPro" id="IPR044538">
    <property type="entry name" value="Vta1-like"/>
</dbReference>
<dbReference type="PANTHER" id="PTHR46009">
    <property type="entry name" value="VACUOLAR PROTEIN SORTING-ASSOCIATED PROTEIN VTA1 HOMOLOG"/>
    <property type="match status" value="1"/>
</dbReference>
<dbReference type="PANTHER" id="PTHR46009:SF1">
    <property type="entry name" value="VACUOLAR PROTEIN SORTING-ASSOCIATED PROTEIN VTA1 HOMOLOG"/>
    <property type="match status" value="1"/>
</dbReference>
<evidence type="ECO:0000256" key="4">
    <source>
        <dbReference type="ARBA" id="ARBA00022448"/>
    </source>
</evidence>
<dbReference type="EMBL" id="LSBJ02000014">
    <property type="protein sequence ID" value="OAQ58742.1"/>
    <property type="molecule type" value="Genomic_DNA"/>
</dbReference>
<keyword evidence="13" id="KW-1185">Reference proteome</keyword>
<dbReference type="Gene3D" id="1.25.40.270">
    <property type="entry name" value="Vacuolar protein sorting-associated protein vta1"/>
    <property type="match status" value="1"/>
</dbReference>
<evidence type="ECO:0000259" key="11">
    <source>
        <dbReference type="Pfam" id="PF18097"/>
    </source>
</evidence>
<evidence type="ECO:0000256" key="1">
    <source>
        <dbReference type="ARBA" id="ARBA00004481"/>
    </source>
</evidence>
<feature type="compositionally biased region" description="Pro residues" evidence="9">
    <location>
        <begin position="248"/>
        <end position="267"/>
    </location>
</feature>
<accession>A0A179F014</accession>
<dbReference type="InterPro" id="IPR023175">
    <property type="entry name" value="Vta1/CALS_N_sf"/>
</dbReference>
<dbReference type="GO" id="GO:0010008">
    <property type="term" value="C:endosome membrane"/>
    <property type="evidence" value="ECO:0007669"/>
    <property type="project" value="UniProtKB-SubCell"/>
</dbReference>
<organism evidence="12 13">
    <name type="scientific">Pochonia chlamydosporia 170</name>
    <dbReference type="NCBI Taxonomy" id="1380566"/>
    <lineage>
        <taxon>Eukaryota</taxon>
        <taxon>Fungi</taxon>
        <taxon>Dikarya</taxon>
        <taxon>Ascomycota</taxon>
        <taxon>Pezizomycotina</taxon>
        <taxon>Sordariomycetes</taxon>
        <taxon>Hypocreomycetidae</taxon>
        <taxon>Hypocreales</taxon>
        <taxon>Clavicipitaceae</taxon>
        <taxon>Pochonia</taxon>
    </lineage>
</organism>
<dbReference type="AlphaFoldDB" id="A0A179F014"/>
<evidence type="ECO:0000256" key="5">
    <source>
        <dbReference type="ARBA" id="ARBA00022490"/>
    </source>
</evidence>
<keyword evidence="5" id="KW-0963">Cytoplasm</keyword>
<feature type="compositionally biased region" description="Pro residues" evidence="9">
    <location>
        <begin position="276"/>
        <end position="289"/>
    </location>
</feature>
<comment type="subcellular location">
    <subcellularLocation>
        <location evidence="2">Cytoplasm</location>
    </subcellularLocation>
    <subcellularLocation>
        <location evidence="1">Endosome membrane</location>
        <topology evidence="1">Peripheral membrane protein</topology>
    </subcellularLocation>
</comment>
<keyword evidence="7" id="KW-0653">Protein transport</keyword>
<evidence type="ECO:0000256" key="6">
    <source>
        <dbReference type="ARBA" id="ARBA00022753"/>
    </source>
</evidence>
<evidence type="ECO:0000313" key="13">
    <source>
        <dbReference type="Proteomes" id="UP000078397"/>
    </source>
</evidence>
<dbReference type="STRING" id="1380566.A0A179F014"/>
<feature type="compositionally biased region" description="Pro residues" evidence="9">
    <location>
        <begin position="297"/>
        <end position="317"/>
    </location>
</feature>
<comment type="similarity">
    <text evidence="3">Belongs to the VTA1 family.</text>
</comment>
<proteinExistence type="inferred from homology"/>
<dbReference type="GO" id="GO:0005771">
    <property type="term" value="C:multivesicular body"/>
    <property type="evidence" value="ECO:0007669"/>
    <property type="project" value="TreeGrafter"/>
</dbReference>
<dbReference type="InterPro" id="IPR039431">
    <property type="entry name" value="Vta1/CALS_N"/>
</dbReference>
<evidence type="ECO:0000313" key="12">
    <source>
        <dbReference type="EMBL" id="OAQ58742.1"/>
    </source>
</evidence>
<dbReference type="Proteomes" id="UP000078397">
    <property type="component" value="Unassembled WGS sequence"/>
</dbReference>
<keyword evidence="6" id="KW-0967">Endosome</keyword>